<name>A0ABQ1VPH2_9RHOB</name>
<sequence length="92" mass="9841">MIKGGQAFVEPMDGVELCGQGFGDDRPLGGKKNSGIGEDATSDVHGSVDGDGCEHNRRGCASENSFLHYDIASSDDPCHSADLRFLQRPWKS</sequence>
<comment type="caution">
    <text evidence="2">The sequence shown here is derived from an EMBL/GenBank/DDBJ whole genome shotgun (WGS) entry which is preliminary data.</text>
</comment>
<protein>
    <submittedName>
        <fullName evidence="2">Uncharacterized protein</fullName>
    </submittedName>
</protein>
<organism evidence="2 3">
    <name type="scientific">Paracoccus acridae</name>
    <dbReference type="NCBI Taxonomy" id="1795310"/>
    <lineage>
        <taxon>Bacteria</taxon>
        <taxon>Pseudomonadati</taxon>
        <taxon>Pseudomonadota</taxon>
        <taxon>Alphaproteobacteria</taxon>
        <taxon>Rhodobacterales</taxon>
        <taxon>Paracoccaceae</taxon>
        <taxon>Paracoccus</taxon>
    </lineage>
</organism>
<dbReference type="Proteomes" id="UP000640509">
    <property type="component" value="Unassembled WGS sequence"/>
</dbReference>
<evidence type="ECO:0000256" key="1">
    <source>
        <dbReference type="SAM" id="MobiDB-lite"/>
    </source>
</evidence>
<feature type="region of interest" description="Disordered" evidence="1">
    <location>
        <begin position="28"/>
        <end position="54"/>
    </location>
</feature>
<evidence type="ECO:0000313" key="2">
    <source>
        <dbReference type="EMBL" id="GGF81568.1"/>
    </source>
</evidence>
<dbReference type="EMBL" id="BMIV01000037">
    <property type="protein sequence ID" value="GGF81568.1"/>
    <property type="molecule type" value="Genomic_DNA"/>
</dbReference>
<reference evidence="3" key="1">
    <citation type="journal article" date="2019" name="Int. J. Syst. Evol. Microbiol.">
        <title>The Global Catalogue of Microorganisms (GCM) 10K type strain sequencing project: providing services to taxonomists for standard genome sequencing and annotation.</title>
        <authorList>
            <consortium name="The Broad Institute Genomics Platform"/>
            <consortium name="The Broad Institute Genome Sequencing Center for Infectious Disease"/>
            <person name="Wu L."/>
            <person name="Ma J."/>
        </authorList>
    </citation>
    <scope>NUCLEOTIDE SEQUENCE [LARGE SCALE GENOMIC DNA]</scope>
    <source>
        <strain evidence="3">CGMCC 1.15419</strain>
    </source>
</reference>
<evidence type="ECO:0000313" key="3">
    <source>
        <dbReference type="Proteomes" id="UP000640509"/>
    </source>
</evidence>
<accession>A0ABQ1VPH2</accession>
<proteinExistence type="predicted"/>
<keyword evidence="3" id="KW-1185">Reference proteome</keyword>
<gene>
    <name evidence="2" type="ORF">GCM10011402_37740</name>
</gene>